<dbReference type="AlphaFoldDB" id="A0A8J6HCI3"/>
<proteinExistence type="predicted"/>
<feature type="disulfide bond" evidence="2">
    <location>
        <begin position="240"/>
        <end position="249"/>
    </location>
</feature>
<dbReference type="GO" id="GO:0016020">
    <property type="term" value="C:membrane"/>
    <property type="evidence" value="ECO:0007669"/>
    <property type="project" value="UniProtKB-SubCell"/>
</dbReference>
<feature type="disulfide bond" evidence="2">
    <location>
        <begin position="456"/>
        <end position="465"/>
    </location>
</feature>
<dbReference type="CDD" id="cd00054">
    <property type="entry name" value="EGF_CA"/>
    <property type="match status" value="2"/>
</dbReference>
<dbReference type="SMART" id="SM00181">
    <property type="entry name" value="EGF"/>
    <property type="match status" value="2"/>
</dbReference>
<dbReference type="SUPFAM" id="SSF52058">
    <property type="entry name" value="L domain-like"/>
    <property type="match status" value="1"/>
</dbReference>
<dbReference type="PANTHER" id="PTHR15036:SF85">
    <property type="entry name" value="SP2353, ISOFORM A"/>
    <property type="match status" value="1"/>
</dbReference>
<accession>A0A8J6HCI3</accession>
<feature type="domain" description="Laminin G" evidence="3">
    <location>
        <begin position="468"/>
        <end position="651"/>
    </location>
</feature>
<dbReference type="SMART" id="SM00179">
    <property type="entry name" value="EGF_CA"/>
    <property type="match status" value="2"/>
</dbReference>
<dbReference type="EMBL" id="JABDTM020026258">
    <property type="protein sequence ID" value="KAH0812145.1"/>
    <property type="molecule type" value="Genomic_DNA"/>
</dbReference>
<dbReference type="Gene3D" id="2.60.120.200">
    <property type="match status" value="3"/>
</dbReference>
<dbReference type="Proteomes" id="UP000719412">
    <property type="component" value="Unassembled WGS sequence"/>
</dbReference>
<reference evidence="5" key="1">
    <citation type="journal article" date="2020" name="J Insects Food Feed">
        <title>The yellow mealworm (Tenebrio molitor) genome: a resource for the emerging insects as food and feed industry.</title>
        <authorList>
            <person name="Eriksson T."/>
            <person name="Andere A."/>
            <person name="Kelstrup H."/>
            <person name="Emery V."/>
            <person name="Picard C."/>
        </authorList>
    </citation>
    <scope>NUCLEOTIDE SEQUENCE</scope>
    <source>
        <strain evidence="5">Stoneville</strain>
        <tissue evidence="5">Whole head</tissue>
    </source>
</reference>
<dbReference type="SMART" id="SM00365">
    <property type="entry name" value="LRR_SD22"/>
    <property type="match status" value="4"/>
</dbReference>
<feature type="domain" description="Laminin G" evidence="3">
    <location>
        <begin position="35"/>
        <end position="213"/>
    </location>
</feature>
<dbReference type="InterPro" id="IPR000742">
    <property type="entry name" value="EGF"/>
</dbReference>
<dbReference type="CDD" id="cd21340">
    <property type="entry name" value="PPP1R42"/>
    <property type="match status" value="1"/>
</dbReference>
<dbReference type="GO" id="GO:0048513">
    <property type="term" value="P:animal organ development"/>
    <property type="evidence" value="ECO:0007669"/>
    <property type="project" value="UniProtKB-ARBA"/>
</dbReference>
<protein>
    <recommendedName>
        <fullName evidence="7">Pikachurin</fullName>
    </recommendedName>
</protein>
<feature type="domain" description="EGF-like" evidence="4">
    <location>
        <begin position="431"/>
        <end position="466"/>
    </location>
</feature>
<dbReference type="PROSITE" id="PS50026">
    <property type="entry name" value="EGF_3"/>
    <property type="match status" value="2"/>
</dbReference>
<comment type="caution">
    <text evidence="2">Lacks conserved residue(s) required for the propagation of feature annotation.</text>
</comment>
<dbReference type="InterPro" id="IPR050372">
    <property type="entry name" value="Neurexin-related_CASP"/>
</dbReference>
<feature type="domain" description="Laminin G" evidence="3">
    <location>
        <begin position="255"/>
        <end position="434"/>
    </location>
</feature>
<evidence type="ECO:0000256" key="2">
    <source>
        <dbReference type="PROSITE-ProRule" id="PRU00076"/>
    </source>
</evidence>
<comment type="caution">
    <text evidence="5">The sequence shown here is derived from an EMBL/GenBank/DDBJ whole genome shotgun (WGS) entry which is preliminary data.</text>
</comment>
<dbReference type="PANTHER" id="PTHR15036">
    <property type="entry name" value="PIKACHURIN-LIKE PROTEIN"/>
    <property type="match status" value="1"/>
</dbReference>
<dbReference type="GO" id="GO:0030154">
    <property type="term" value="P:cell differentiation"/>
    <property type="evidence" value="ECO:0007669"/>
    <property type="project" value="UniProtKB-ARBA"/>
</dbReference>
<dbReference type="FunFam" id="2.10.25.10:FF:000593">
    <property type="entry name" value="SP2353, isoform A"/>
    <property type="match status" value="1"/>
</dbReference>
<dbReference type="InterPro" id="IPR013320">
    <property type="entry name" value="ConA-like_dom_sf"/>
</dbReference>
<reference evidence="5" key="2">
    <citation type="submission" date="2021-08" db="EMBL/GenBank/DDBJ databases">
        <authorList>
            <person name="Eriksson T."/>
        </authorList>
    </citation>
    <scope>NUCLEOTIDE SEQUENCE</scope>
    <source>
        <strain evidence="5">Stoneville</strain>
        <tissue evidence="5">Whole head</tissue>
    </source>
</reference>
<evidence type="ECO:0000259" key="4">
    <source>
        <dbReference type="PROSITE" id="PS50026"/>
    </source>
</evidence>
<dbReference type="Gene3D" id="2.10.25.10">
    <property type="entry name" value="Laminin"/>
    <property type="match status" value="2"/>
</dbReference>
<dbReference type="Pfam" id="PF02210">
    <property type="entry name" value="Laminin_G_2"/>
    <property type="match status" value="1"/>
</dbReference>
<dbReference type="PROSITE" id="PS00022">
    <property type="entry name" value="EGF_1"/>
    <property type="match status" value="1"/>
</dbReference>
<dbReference type="PROSITE" id="PS51450">
    <property type="entry name" value="LRR"/>
    <property type="match status" value="4"/>
</dbReference>
<keyword evidence="2" id="KW-0245">EGF-like domain</keyword>
<name>A0A8J6HCI3_TENMO</name>
<dbReference type="PROSITE" id="PS50025">
    <property type="entry name" value="LAM_G_DOMAIN"/>
    <property type="match status" value="3"/>
</dbReference>
<dbReference type="Pfam" id="PF00008">
    <property type="entry name" value="EGF"/>
    <property type="match status" value="1"/>
</dbReference>
<sequence>MSIVFPPSCMCGRFIHVETDLIGLLLKSAILEMEIRSPRFTGSSWLAFPALRGAYKHVQVSLELRPEAYDGIFFLTGERDDMAGDFMALLLHQGFVEFRFDCGSGVGVVRSEETILLNQWNHITLYRHRWDAWLQLNSGKHVQGRSKGLFSRITFREPLFIGGAGNTTGLSEKLPVAVGLKGCIRHLEVNDHIYKFALEPHGEASKGYGIEECTADRCSRVPCQHGGKCLTSEDSAVCLCPLGFSGDLCEIRVDLQVPSFNGSSHLRYRGLGEEALTWLDFEITLKPTAPNGLILYNGHRGDGFGDFMALYLRDGCVEFAYDLGTGAGIVTSQHRISLGEWHRVRVSRTGRLAILSVDNQLPSEVLSPGAFTQLSLPLNLYLGGVPNFGIVSPQVRVRTAFVGCVQMVRINGRTVPILAEALGGANVDNCPHPCIARPCGEDGECVPELDYFTCRCKPGYRDQLCARGPPSFRATDSYLHYNEPFTLEALASDPLDVNVRFKVSSETGLLLWMNSGYGGFLSLGLEEGALVLRFTVRGEEVVVVHNSTTVHDNLWHRVKAVRDGSSAVLIVDNGPAMTRQSVEIPPMSVSLGENEGLYVGGMPNSSLQSFTRYKHGIKGCVADLVLNTDYRLQPRLANPHHLAVIYLHNNEIYEITNLENAHNLSSLYLQKNRILRIDNLEQLKKLKRLYLGHNSISVVEGLQNLHHLEELHLEKQYLNEGTSLCFDPRTVYAISHSLQVLNISHNQIQTISMLAPLKFLRVLKASYNDLSNIDEICRMIRDWYHLKELALAHNPICKSRLYREDIIANAYCLEKLDQKEISDHTRNFLKRLHEERIAQRLYKSVNLADRIPDLPKNYPSAIQKAVSISILKQNKQPNEENLEIFDEKNAVYIPWKSLARWPHGCRRQCSEVAVPALVGRIPPKGEDFFEGRNLRRAMDVCVCLSGADGRVVEGRATLFRHHREVSRVRIPGRIGLPWMLCVVVFVLCRPEKGEERGWAWEDALRLSSQKKRENSRSS</sequence>
<organism evidence="5 6">
    <name type="scientific">Tenebrio molitor</name>
    <name type="common">Yellow mealworm beetle</name>
    <dbReference type="NCBI Taxonomy" id="7067"/>
    <lineage>
        <taxon>Eukaryota</taxon>
        <taxon>Metazoa</taxon>
        <taxon>Ecdysozoa</taxon>
        <taxon>Arthropoda</taxon>
        <taxon>Hexapoda</taxon>
        <taxon>Insecta</taxon>
        <taxon>Pterygota</taxon>
        <taxon>Neoptera</taxon>
        <taxon>Endopterygota</taxon>
        <taxon>Coleoptera</taxon>
        <taxon>Polyphaga</taxon>
        <taxon>Cucujiformia</taxon>
        <taxon>Tenebrionidae</taxon>
        <taxon>Tenebrio</taxon>
    </lineage>
</organism>
<keyword evidence="1 2" id="KW-1015">Disulfide bond</keyword>
<dbReference type="SMART" id="SM00282">
    <property type="entry name" value="LamG"/>
    <property type="match status" value="3"/>
</dbReference>
<dbReference type="GO" id="GO:0009653">
    <property type="term" value="P:anatomical structure morphogenesis"/>
    <property type="evidence" value="ECO:0007669"/>
    <property type="project" value="UniProtKB-ARBA"/>
</dbReference>
<dbReference type="SUPFAM" id="SSF49899">
    <property type="entry name" value="Concanavalin A-like lectins/glucanases"/>
    <property type="match status" value="3"/>
</dbReference>
<dbReference type="GO" id="GO:0005509">
    <property type="term" value="F:calcium ion binding"/>
    <property type="evidence" value="ECO:0007669"/>
    <property type="project" value="InterPro"/>
</dbReference>
<keyword evidence="6" id="KW-1185">Reference proteome</keyword>
<dbReference type="InterPro" id="IPR001791">
    <property type="entry name" value="Laminin_G"/>
</dbReference>
<dbReference type="Pfam" id="PF00054">
    <property type="entry name" value="Laminin_G_1"/>
    <property type="match status" value="2"/>
</dbReference>
<evidence type="ECO:0000313" key="5">
    <source>
        <dbReference type="EMBL" id="KAH0812145.1"/>
    </source>
</evidence>
<evidence type="ECO:0000313" key="6">
    <source>
        <dbReference type="Proteomes" id="UP000719412"/>
    </source>
</evidence>
<dbReference type="InterPro" id="IPR001881">
    <property type="entry name" value="EGF-like_Ca-bd_dom"/>
</dbReference>
<dbReference type="FunFam" id="2.60.120.200:FF:000187">
    <property type="entry name" value="SP2353, isoform A"/>
    <property type="match status" value="1"/>
</dbReference>
<dbReference type="PROSITE" id="PS01186">
    <property type="entry name" value="EGF_2"/>
    <property type="match status" value="2"/>
</dbReference>
<evidence type="ECO:0000256" key="1">
    <source>
        <dbReference type="ARBA" id="ARBA00023157"/>
    </source>
</evidence>
<evidence type="ECO:0000259" key="3">
    <source>
        <dbReference type="PROSITE" id="PS50025"/>
    </source>
</evidence>
<dbReference type="InterPro" id="IPR032675">
    <property type="entry name" value="LRR_dom_sf"/>
</dbReference>
<gene>
    <name evidence="5" type="ORF">GEV33_010646</name>
</gene>
<feature type="domain" description="EGF-like" evidence="4">
    <location>
        <begin position="214"/>
        <end position="250"/>
    </location>
</feature>
<dbReference type="InterPro" id="IPR001611">
    <property type="entry name" value="Leu-rich_rpt"/>
</dbReference>
<evidence type="ECO:0008006" key="7">
    <source>
        <dbReference type="Google" id="ProtNLM"/>
    </source>
</evidence>
<dbReference type="Gene3D" id="3.80.10.10">
    <property type="entry name" value="Ribonuclease Inhibitor"/>
    <property type="match status" value="2"/>
</dbReference>
<dbReference type="CDD" id="cd00110">
    <property type="entry name" value="LamG"/>
    <property type="match status" value="3"/>
</dbReference>